<evidence type="ECO:0000313" key="3">
    <source>
        <dbReference type="Proteomes" id="UP001165405"/>
    </source>
</evidence>
<dbReference type="AlphaFoldDB" id="A0AA41QBV9"/>
<evidence type="ECO:0008006" key="4">
    <source>
        <dbReference type="Google" id="ProtNLM"/>
    </source>
</evidence>
<name>A0AA41QBV9_9MICO</name>
<keyword evidence="3" id="KW-1185">Reference proteome</keyword>
<protein>
    <recommendedName>
        <fullName evidence="4">Secreted protein</fullName>
    </recommendedName>
</protein>
<dbReference type="RefSeq" id="WP_236088153.1">
    <property type="nucleotide sequence ID" value="NZ_JAKGSG010000020.1"/>
</dbReference>
<keyword evidence="1" id="KW-0732">Signal</keyword>
<evidence type="ECO:0000313" key="2">
    <source>
        <dbReference type="EMBL" id="MCF4120383.1"/>
    </source>
</evidence>
<dbReference type="EMBL" id="JAKGSG010000020">
    <property type="protein sequence ID" value="MCF4120383.1"/>
    <property type="molecule type" value="Genomic_DNA"/>
</dbReference>
<reference evidence="2" key="1">
    <citation type="submission" date="2022-01" db="EMBL/GenBank/DDBJ databases">
        <title>Antribacter sp. nov., isolated from Guizhou of China.</title>
        <authorList>
            <person name="Chengliang C."/>
            <person name="Ya Z."/>
        </authorList>
    </citation>
    <scope>NUCLEOTIDE SEQUENCE</scope>
    <source>
        <strain evidence="2">KLBMP 9083</strain>
    </source>
</reference>
<gene>
    <name evidence="2" type="ORF">L1785_05270</name>
</gene>
<evidence type="ECO:0000256" key="1">
    <source>
        <dbReference type="SAM" id="SignalP"/>
    </source>
</evidence>
<organism evidence="2 3">
    <name type="scientific">Antribacter soli</name>
    <dbReference type="NCBI Taxonomy" id="2910976"/>
    <lineage>
        <taxon>Bacteria</taxon>
        <taxon>Bacillati</taxon>
        <taxon>Actinomycetota</taxon>
        <taxon>Actinomycetes</taxon>
        <taxon>Micrococcales</taxon>
        <taxon>Promicromonosporaceae</taxon>
        <taxon>Antribacter</taxon>
    </lineage>
</organism>
<sequence length="213" mass="24210">MSILKRALAAVATLVLSGSLAVATATPADADWYEDGVFSLPYSDELWRVDSASDAFWPLSYAEWAALGFPAPKPSQTSFVKYPWSPTVYAVTFFGDERQEWLWATLTFEQWSRAGSPPARIAGWIAGSYYYQWGTSAEVFVQGQDDVIHKLTFAEWEVSGFMPPEQRWNEGFVQRSGNPTIFWMPDLSVPQMTPITYDEWRRQDSPTPKLVKW</sequence>
<feature type="signal peptide" evidence="1">
    <location>
        <begin position="1"/>
        <end position="30"/>
    </location>
</feature>
<feature type="chain" id="PRO_5041370072" description="Secreted protein" evidence="1">
    <location>
        <begin position="31"/>
        <end position="213"/>
    </location>
</feature>
<proteinExistence type="predicted"/>
<comment type="caution">
    <text evidence="2">The sequence shown here is derived from an EMBL/GenBank/DDBJ whole genome shotgun (WGS) entry which is preliminary data.</text>
</comment>
<dbReference type="Proteomes" id="UP001165405">
    <property type="component" value="Unassembled WGS sequence"/>
</dbReference>
<accession>A0AA41QBV9</accession>